<accession>A0ABR4AZ21</accession>
<gene>
    <name evidence="1" type="ORF">ABVK25_010995</name>
</gene>
<evidence type="ECO:0000313" key="2">
    <source>
        <dbReference type="Proteomes" id="UP001590951"/>
    </source>
</evidence>
<dbReference type="EMBL" id="JBHFEH010000081">
    <property type="protein sequence ID" value="KAL2048743.1"/>
    <property type="molecule type" value="Genomic_DNA"/>
</dbReference>
<name>A0ABR4AZ21_9LECA</name>
<protein>
    <submittedName>
        <fullName evidence="1">Uncharacterized protein</fullName>
    </submittedName>
</protein>
<comment type="caution">
    <text evidence="1">The sequence shown here is derived from an EMBL/GenBank/DDBJ whole genome shotgun (WGS) entry which is preliminary data.</text>
</comment>
<sequence length="110" mass="12191">MAILDRSGITGPPAGLSLTALLAFHLAIDDEQYAFYNAKPIFSHIGTGEILPPVRGQKGMKLRGPEGHSQPIPTGFCARQIFREAHLWHERCRLCGSGYYSLIPGFRRLK</sequence>
<proteinExistence type="predicted"/>
<evidence type="ECO:0000313" key="1">
    <source>
        <dbReference type="EMBL" id="KAL2048743.1"/>
    </source>
</evidence>
<organism evidence="1 2">
    <name type="scientific">Lepraria finkii</name>
    <dbReference type="NCBI Taxonomy" id="1340010"/>
    <lineage>
        <taxon>Eukaryota</taxon>
        <taxon>Fungi</taxon>
        <taxon>Dikarya</taxon>
        <taxon>Ascomycota</taxon>
        <taxon>Pezizomycotina</taxon>
        <taxon>Lecanoromycetes</taxon>
        <taxon>OSLEUM clade</taxon>
        <taxon>Lecanoromycetidae</taxon>
        <taxon>Lecanorales</taxon>
        <taxon>Lecanorineae</taxon>
        <taxon>Stereocaulaceae</taxon>
        <taxon>Lepraria</taxon>
    </lineage>
</organism>
<keyword evidence="2" id="KW-1185">Reference proteome</keyword>
<dbReference type="Proteomes" id="UP001590951">
    <property type="component" value="Unassembled WGS sequence"/>
</dbReference>
<reference evidence="1 2" key="1">
    <citation type="submission" date="2024-09" db="EMBL/GenBank/DDBJ databases">
        <title>Rethinking Asexuality: The Enigmatic Case of Functional Sexual Genes in Lepraria (Stereocaulaceae).</title>
        <authorList>
            <person name="Doellman M."/>
            <person name="Sun Y."/>
            <person name="Barcenas-Pena A."/>
            <person name="Lumbsch H.T."/>
            <person name="Grewe F."/>
        </authorList>
    </citation>
    <scope>NUCLEOTIDE SEQUENCE [LARGE SCALE GENOMIC DNA]</scope>
    <source>
        <strain evidence="1 2">Grewe 0041</strain>
    </source>
</reference>